<comment type="function">
    <text evidence="6">Involved in beta-(1--&gt;2)glucan export. Transmembrane domains (TMD) form a pore in the inner membrane and the ATP-binding domain (NBD) is responsible for energy generation.</text>
</comment>
<comment type="similarity">
    <text evidence="1">Belongs to the ABC transporter superfamily.</text>
</comment>
<dbReference type="PROSITE" id="PS00211">
    <property type="entry name" value="ABC_TRANSPORTER_1"/>
    <property type="match status" value="1"/>
</dbReference>
<dbReference type="Pfam" id="PF00005">
    <property type="entry name" value="ABC_tran"/>
    <property type="match status" value="1"/>
</dbReference>
<dbReference type="InterPro" id="IPR027417">
    <property type="entry name" value="P-loop_NTPase"/>
</dbReference>
<accession>A0ABS0PCM7</accession>
<dbReference type="GO" id="GO:0005524">
    <property type="term" value="F:ATP binding"/>
    <property type="evidence" value="ECO:0007669"/>
    <property type="project" value="UniProtKB-KW"/>
</dbReference>
<dbReference type="SUPFAM" id="SSF52540">
    <property type="entry name" value="P-loop containing nucleoside triphosphate hydrolases"/>
    <property type="match status" value="1"/>
</dbReference>
<keyword evidence="3" id="KW-0547">Nucleotide-binding</keyword>
<evidence type="ECO:0000313" key="8">
    <source>
        <dbReference type="EMBL" id="MBH5390810.1"/>
    </source>
</evidence>
<organism evidence="8 9">
    <name type="scientific">Bradyrhizobium diversitatis</name>
    <dbReference type="NCBI Taxonomy" id="2755406"/>
    <lineage>
        <taxon>Bacteria</taxon>
        <taxon>Pseudomonadati</taxon>
        <taxon>Pseudomonadota</taxon>
        <taxon>Alphaproteobacteria</taxon>
        <taxon>Hyphomicrobiales</taxon>
        <taxon>Nitrobacteraceae</taxon>
        <taxon>Bradyrhizobium</taxon>
    </lineage>
</organism>
<dbReference type="Proteomes" id="UP001194539">
    <property type="component" value="Unassembled WGS sequence"/>
</dbReference>
<dbReference type="PANTHER" id="PTHR43820:SF4">
    <property type="entry name" value="HIGH-AFFINITY BRANCHED-CHAIN AMINO ACID TRANSPORT ATP-BINDING PROTEIN LIVF"/>
    <property type="match status" value="1"/>
</dbReference>
<evidence type="ECO:0000256" key="5">
    <source>
        <dbReference type="ARBA" id="ARBA00022970"/>
    </source>
</evidence>
<protein>
    <submittedName>
        <fullName evidence="8">ABC transporter ATP-binding protein</fullName>
    </submittedName>
</protein>
<dbReference type="CDD" id="cd03224">
    <property type="entry name" value="ABC_TM1139_LivF_branched"/>
    <property type="match status" value="1"/>
</dbReference>
<evidence type="ECO:0000256" key="3">
    <source>
        <dbReference type="ARBA" id="ARBA00022741"/>
    </source>
</evidence>
<dbReference type="InterPro" id="IPR052156">
    <property type="entry name" value="BCAA_Transport_ATP-bd_LivF"/>
</dbReference>
<dbReference type="InterPro" id="IPR017871">
    <property type="entry name" value="ABC_transporter-like_CS"/>
</dbReference>
<dbReference type="SMART" id="SM00382">
    <property type="entry name" value="AAA"/>
    <property type="match status" value="1"/>
</dbReference>
<name>A0ABS0PCM7_9BRAD</name>
<dbReference type="Gene3D" id="3.40.50.300">
    <property type="entry name" value="P-loop containing nucleotide triphosphate hydrolases"/>
    <property type="match status" value="1"/>
</dbReference>
<gene>
    <name evidence="8" type="ORF">H1B27_31735</name>
</gene>
<evidence type="ECO:0000256" key="6">
    <source>
        <dbReference type="ARBA" id="ARBA00024722"/>
    </source>
</evidence>
<comment type="caution">
    <text evidence="8">The sequence shown here is derived from an EMBL/GenBank/DDBJ whole genome shotgun (WGS) entry which is preliminary data.</text>
</comment>
<evidence type="ECO:0000259" key="7">
    <source>
        <dbReference type="PROSITE" id="PS50893"/>
    </source>
</evidence>
<reference evidence="8 9" key="1">
    <citation type="submission" date="2020-07" db="EMBL/GenBank/DDBJ databases">
        <title>Bradyrhizobium diversity isolated from nodules of indigenous legumes of Western Australia.</title>
        <authorList>
            <person name="Klepa M.S."/>
        </authorList>
    </citation>
    <scope>NUCLEOTIDE SEQUENCE [LARGE SCALE GENOMIC DNA]</scope>
    <source>
        <strain evidence="8 9">CNPSo 4019</strain>
    </source>
</reference>
<dbReference type="PROSITE" id="PS50893">
    <property type="entry name" value="ABC_TRANSPORTER_2"/>
    <property type="match status" value="1"/>
</dbReference>
<proteinExistence type="inferred from homology"/>
<dbReference type="EMBL" id="JACEGD010000038">
    <property type="protein sequence ID" value="MBH5390810.1"/>
    <property type="molecule type" value="Genomic_DNA"/>
</dbReference>
<keyword evidence="2" id="KW-0813">Transport</keyword>
<evidence type="ECO:0000256" key="1">
    <source>
        <dbReference type="ARBA" id="ARBA00005417"/>
    </source>
</evidence>
<dbReference type="PANTHER" id="PTHR43820">
    <property type="entry name" value="HIGH-AFFINITY BRANCHED-CHAIN AMINO ACID TRANSPORT ATP-BINDING PROTEIN LIVF"/>
    <property type="match status" value="1"/>
</dbReference>
<evidence type="ECO:0000256" key="4">
    <source>
        <dbReference type="ARBA" id="ARBA00022840"/>
    </source>
</evidence>
<dbReference type="InterPro" id="IPR003593">
    <property type="entry name" value="AAA+_ATPase"/>
</dbReference>
<dbReference type="RefSeq" id="WP_197968748.1">
    <property type="nucleotide sequence ID" value="NZ_JACEGD010000038.1"/>
</dbReference>
<keyword evidence="9" id="KW-1185">Reference proteome</keyword>
<keyword evidence="4 8" id="KW-0067">ATP-binding</keyword>
<dbReference type="InterPro" id="IPR003439">
    <property type="entry name" value="ABC_transporter-like_ATP-bd"/>
</dbReference>
<evidence type="ECO:0000256" key="2">
    <source>
        <dbReference type="ARBA" id="ARBA00022448"/>
    </source>
</evidence>
<feature type="domain" description="ABC transporter" evidence="7">
    <location>
        <begin position="4"/>
        <end position="231"/>
    </location>
</feature>
<sequence length="231" mass="24329">MSLLRIEALFAGYGASTVLHGADLTIEAGESVAVVGRNGAGKSTLLLSLFRETNVTGGAIWVGDTRIERMPGYTAAKLGISIAPQGRRLLPNLTVRENLLLGKATGRAGPWDLRSIFKLFPVLEERAGQMGTMLSGGQQQMLAIGRALMANPNLLLLDEPSEGLSPVLVDGLVDTLIDIRKAGTGVLVVEQHLSLVKRAAERFVILSKGEVVGAGPIELIGAAENQALMAL</sequence>
<evidence type="ECO:0000313" key="9">
    <source>
        <dbReference type="Proteomes" id="UP001194539"/>
    </source>
</evidence>
<keyword evidence="5" id="KW-0029">Amino-acid transport</keyword>